<evidence type="ECO:0000256" key="2">
    <source>
        <dbReference type="ARBA" id="ARBA00022679"/>
    </source>
</evidence>
<name>A0A938BJZ3_9BACT</name>
<keyword evidence="3" id="KW-0028">Amino-acid biosynthesis</keyword>
<evidence type="ECO:0000256" key="4">
    <source>
        <dbReference type="ARBA" id="ARBA00023141"/>
    </source>
</evidence>
<feature type="domain" description="Glycosyl transferase family 3" evidence="5">
    <location>
        <begin position="76"/>
        <end position="161"/>
    </location>
</feature>
<evidence type="ECO:0000259" key="5">
    <source>
        <dbReference type="Pfam" id="PF00591"/>
    </source>
</evidence>
<dbReference type="Proteomes" id="UP000703893">
    <property type="component" value="Unassembled WGS sequence"/>
</dbReference>
<dbReference type="GO" id="GO:0000162">
    <property type="term" value="P:L-tryptophan biosynthetic process"/>
    <property type="evidence" value="ECO:0007669"/>
    <property type="project" value="UniProtKB-KW"/>
</dbReference>
<keyword evidence="4" id="KW-0057">Aromatic amino acid biosynthesis</keyword>
<keyword evidence="2 7" id="KW-0808">Transferase</keyword>
<dbReference type="Pfam" id="PF00591">
    <property type="entry name" value="Glycos_transf_3"/>
    <property type="match status" value="1"/>
</dbReference>
<organism evidence="7 8">
    <name type="scientific">Candidatus Tanganyikabacteria bacterium</name>
    <dbReference type="NCBI Taxonomy" id="2961651"/>
    <lineage>
        <taxon>Bacteria</taxon>
        <taxon>Bacillati</taxon>
        <taxon>Candidatus Sericytochromatia</taxon>
        <taxon>Candidatus Tanganyikabacteria</taxon>
    </lineage>
</organism>
<dbReference type="InterPro" id="IPR036320">
    <property type="entry name" value="Glycosyl_Trfase_fam3_N_dom_sf"/>
</dbReference>
<dbReference type="Pfam" id="PF02885">
    <property type="entry name" value="Glycos_trans_3N"/>
    <property type="match status" value="1"/>
</dbReference>
<dbReference type="InterPro" id="IPR017459">
    <property type="entry name" value="Glycosyl_Trfase_fam3_N_dom"/>
</dbReference>
<dbReference type="InterPro" id="IPR035902">
    <property type="entry name" value="Nuc_phospho_transferase"/>
</dbReference>
<dbReference type="Gene3D" id="1.20.970.10">
    <property type="entry name" value="Transferase, Pyrimidine Nucleoside Phosphorylase, Chain C"/>
    <property type="match status" value="1"/>
</dbReference>
<dbReference type="EMBL" id="VGJX01000025">
    <property type="protein sequence ID" value="MBM3273681.1"/>
    <property type="molecule type" value="Genomic_DNA"/>
</dbReference>
<dbReference type="InterPro" id="IPR005940">
    <property type="entry name" value="Anthranilate_Pribosyl_Tfrase"/>
</dbReference>
<dbReference type="PANTHER" id="PTHR43285">
    <property type="entry name" value="ANTHRANILATE PHOSPHORIBOSYLTRANSFERASE"/>
    <property type="match status" value="1"/>
</dbReference>
<proteinExistence type="predicted"/>
<evidence type="ECO:0000313" key="8">
    <source>
        <dbReference type="Proteomes" id="UP000703893"/>
    </source>
</evidence>
<dbReference type="SUPFAM" id="SSF47648">
    <property type="entry name" value="Nucleoside phosphorylase/phosphoribosyltransferase N-terminal domain"/>
    <property type="match status" value="1"/>
</dbReference>
<dbReference type="AlphaFoldDB" id="A0A938BJZ3"/>
<dbReference type="GO" id="GO:0004048">
    <property type="term" value="F:anthranilate phosphoribosyltransferase activity"/>
    <property type="evidence" value="ECO:0007669"/>
    <property type="project" value="UniProtKB-EC"/>
</dbReference>
<evidence type="ECO:0000256" key="3">
    <source>
        <dbReference type="ARBA" id="ARBA00022822"/>
    </source>
</evidence>
<keyword evidence="3" id="KW-0822">Tryptophan biosynthesis</keyword>
<comment type="caution">
    <text evidence="7">The sequence shown here is derived from an EMBL/GenBank/DDBJ whole genome shotgun (WGS) entry which is preliminary data.</text>
</comment>
<dbReference type="EC" id="2.4.2.18" evidence="7"/>
<evidence type="ECO:0000259" key="6">
    <source>
        <dbReference type="Pfam" id="PF02885"/>
    </source>
</evidence>
<feature type="domain" description="Glycosyl transferase family 3 N-terminal" evidence="6">
    <location>
        <begin position="7"/>
        <end position="68"/>
    </location>
</feature>
<accession>A0A938BJZ3</accession>
<reference evidence="7 8" key="1">
    <citation type="submission" date="2019-03" db="EMBL/GenBank/DDBJ databases">
        <title>Lake Tanganyika Metagenome-Assembled Genomes (MAGs).</title>
        <authorList>
            <person name="Tran P."/>
        </authorList>
    </citation>
    <scope>NUCLEOTIDE SEQUENCE [LARGE SCALE GENOMIC DNA]</scope>
    <source>
        <strain evidence="7">K_DeepCast_65m_m2_236</strain>
    </source>
</reference>
<sequence length="162" mass="16563">MSDLIGDILARLVAGEHLDRPTAAAAMRLMMAGEVSPPRVSAFLTALRVKGETAEEVAGFVEAMRRAAVGVPGDHGDLIDTCGTGGDKSHSFNISTATAFVVAGAGLKVAKHGNRSATNKSGGADVLEALGVKIDLPPEGAARCLEDAGIAFLFAPLYHPAV</sequence>
<evidence type="ECO:0000313" key="7">
    <source>
        <dbReference type="EMBL" id="MBM3273681.1"/>
    </source>
</evidence>
<evidence type="ECO:0000256" key="1">
    <source>
        <dbReference type="ARBA" id="ARBA00022676"/>
    </source>
</evidence>
<feature type="non-terminal residue" evidence="7">
    <location>
        <position position="162"/>
    </location>
</feature>
<dbReference type="PANTHER" id="PTHR43285:SF2">
    <property type="entry name" value="ANTHRANILATE PHOSPHORIBOSYLTRANSFERASE"/>
    <property type="match status" value="1"/>
</dbReference>
<gene>
    <name evidence="7" type="primary">trpD</name>
    <name evidence="7" type="ORF">FJZ00_00905</name>
</gene>
<keyword evidence="1 7" id="KW-0328">Glycosyltransferase</keyword>
<dbReference type="Gene3D" id="3.40.1030.10">
    <property type="entry name" value="Nucleoside phosphorylase/phosphoribosyltransferase catalytic domain"/>
    <property type="match status" value="1"/>
</dbReference>
<protein>
    <submittedName>
        <fullName evidence="7">Anthranilate phosphoribosyltransferase</fullName>
        <ecNumber evidence="7">2.4.2.18</ecNumber>
    </submittedName>
</protein>
<dbReference type="NCBIfam" id="TIGR01245">
    <property type="entry name" value="trpD"/>
    <property type="match status" value="1"/>
</dbReference>
<dbReference type="SUPFAM" id="SSF52418">
    <property type="entry name" value="Nucleoside phosphorylase/phosphoribosyltransferase catalytic domain"/>
    <property type="match status" value="1"/>
</dbReference>
<dbReference type="InterPro" id="IPR000312">
    <property type="entry name" value="Glycosyl_Trfase_fam3"/>
</dbReference>
<dbReference type="GO" id="GO:0005829">
    <property type="term" value="C:cytosol"/>
    <property type="evidence" value="ECO:0007669"/>
    <property type="project" value="TreeGrafter"/>
</dbReference>